<keyword evidence="1" id="KW-0732">Signal</keyword>
<gene>
    <name evidence="2" type="ORF">UW92_C0034G0008</name>
</gene>
<sequence>MRKIIPLAVTVLLCVFFYTQFSSAQTTGADSATITWHSNSFYPSDFGGKPLPINQSVVSASVTLFQNQKIQDTSNLLVFWYLDGEFLQKGIGLSTVTFPIGKVAGSVITLHSIPYFFNISSLSDLSFSWMVGGFIQNNEASSDITLNIGDVGASGEVRVKSIIQNTKRATENKQTEIILHNQ</sequence>
<protein>
    <submittedName>
        <fullName evidence="2">Uncharacterized protein</fullName>
    </submittedName>
</protein>
<feature type="chain" id="PRO_5002538353" evidence="1">
    <location>
        <begin position="25"/>
        <end position="182"/>
    </location>
</feature>
<accession>A0A0G1L3N9</accession>
<dbReference type="EMBL" id="LCKF01000034">
    <property type="protein sequence ID" value="KKT90566.1"/>
    <property type="molecule type" value="Genomic_DNA"/>
</dbReference>
<comment type="caution">
    <text evidence="2">The sequence shown here is derived from an EMBL/GenBank/DDBJ whole genome shotgun (WGS) entry which is preliminary data.</text>
</comment>
<evidence type="ECO:0000256" key="1">
    <source>
        <dbReference type="SAM" id="SignalP"/>
    </source>
</evidence>
<evidence type="ECO:0000313" key="3">
    <source>
        <dbReference type="Proteomes" id="UP000033966"/>
    </source>
</evidence>
<feature type="signal peptide" evidence="1">
    <location>
        <begin position="1"/>
        <end position="24"/>
    </location>
</feature>
<evidence type="ECO:0000313" key="2">
    <source>
        <dbReference type="EMBL" id="KKT90566.1"/>
    </source>
</evidence>
<dbReference type="AlphaFoldDB" id="A0A0G1L3N9"/>
<dbReference type="Proteomes" id="UP000033966">
    <property type="component" value="Unassembled WGS sequence"/>
</dbReference>
<organism evidence="2 3">
    <name type="scientific">Candidatus Jorgensenbacteria bacterium GW2011_GWA2_45_13</name>
    <dbReference type="NCBI Taxonomy" id="1618662"/>
    <lineage>
        <taxon>Bacteria</taxon>
        <taxon>Candidatus Joergenseniibacteriota</taxon>
    </lineage>
</organism>
<proteinExistence type="predicted"/>
<name>A0A0G1L3N9_9BACT</name>
<reference evidence="2 3" key="1">
    <citation type="journal article" date="2015" name="Nature">
        <title>rRNA introns, odd ribosomes, and small enigmatic genomes across a large radiation of phyla.</title>
        <authorList>
            <person name="Brown C.T."/>
            <person name="Hug L.A."/>
            <person name="Thomas B.C."/>
            <person name="Sharon I."/>
            <person name="Castelle C.J."/>
            <person name="Singh A."/>
            <person name="Wilkins M.J."/>
            <person name="Williams K.H."/>
            <person name="Banfield J.F."/>
        </authorList>
    </citation>
    <scope>NUCLEOTIDE SEQUENCE [LARGE SCALE GENOMIC DNA]</scope>
</reference>